<name>A0ABR2Y302_9PEZI</name>
<reference evidence="2 3" key="1">
    <citation type="submission" date="2024-02" db="EMBL/GenBank/DDBJ databases">
        <title>First draft genome assembly of two strains of Seiridium cardinale.</title>
        <authorList>
            <person name="Emiliani G."/>
            <person name="Scali E."/>
        </authorList>
    </citation>
    <scope>NUCLEOTIDE SEQUENCE [LARGE SCALE GENOMIC DNA]</scope>
    <source>
        <strain evidence="2 3">BM-138-000479</strain>
    </source>
</reference>
<feature type="region of interest" description="Disordered" evidence="1">
    <location>
        <begin position="949"/>
        <end position="983"/>
    </location>
</feature>
<gene>
    <name evidence="2" type="ORF">SCAR479_02539</name>
</gene>
<evidence type="ECO:0000313" key="3">
    <source>
        <dbReference type="Proteomes" id="UP001465668"/>
    </source>
</evidence>
<accession>A0ABR2Y302</accession>
<dbReference type="Proteomes" id="UP001465668">
    <property type="component" value="Unassembled WGS sequence"/>
</dbReference>
<feature type="compositionally biased region" description="Polar residues" evidence="1">
    <location>
        <begin position="145"/>
        <end position="166"/>
    </location>
</feature>
<organism evidence="2 3">
    <name type="scientific">Seiridium cardinale</name>
    <dbReference type="NCBI Taxonomy" id="138064"/>
    <lineage>
        <taxon>Eukaryota</taxon>
        <taxon>Fungi</taxon>
        <taxon>Dikarya</taxon>
        <taxon>Ascomycota</taxon>
        <taxon>Pezizomycotina</taxon>
        <taxon>Sordariomycetes</taxon>
        <taxon>Xylariomycetidae</taxon>
        <taxon>Amphisphaeriales</taxon>
        <taxon>Sporocadaceae</taxon>
        <taxon>Seiridium</taxon>
    </lineage>
</organism>
<protein>
    <submittedName>
        <fullName evidence="2">Uncharacterized protein</fullName>
    </submittedName>
</protein>
<feature type="region of interest" description="Disordered" evidence="1">
    <location>
        <begin position="389"/>
        <end position="425"/>
    </location>
</feature>
<keyword evidence="3" id="KW-1185">Reference proteome</keyword>
<comment type="caution">
    <text evidence="2">The sequence shown here is derived from an EMBL/GenBank/DDBJ whole genome shotgun (WGS) entry which is preliminary data.</text>
</comment>
<evidence type="ECO:0000256" key="1">
    <source>
        <dbReference type="SAM" id="MobiDB-lite"/>
    </source>
</evidence>
<feature type="region of interest" description="Disordered" evidence="1">
    <location>
        <begin position="506"/>
        <end position="530"/>
    </location>
</feature>
<sequence length="1018" mass="113769">MPLPTSSRAEASATPQGQQNVAPIQRTPNRVQINKILSEFASMYPDHAITHAALAKALRKLAAQEQHKQPHIGKTGSYLQPAASLTSSAAKGPGKRLATDDGDETDGNDVASPFKKIRVSENESFHVPLGEYNPTTPPRHISGLPDSQGTEASPHTTPPRIQSFTPINKPRARLFDDQVTPTRTPLPLPMRRLTGSPSEATPASMRRHLGNDVPNFSSGNDTTHRKPAPPRLNLDIPGAVPDKSINEATHYVALPAFKKGPALNIDKLQQKIDAMQMRDMVHKDARTTLLKTPIYNLNPEDLKDSLSPFLVKPIPKTPASTLASAFQTKFTLATPTTAQFSAAARLRKIAAAQRAQIKIADQIGTAAATGTPGAYQHERRLRRTDRILGALNDGKGSSRQKELSKPSHEKDSSAKSTAGSRRDKEKTPFDLISALSRIPELAVAVAVCLPPRDVLTLYSVSVQFHIQVNTYLKSSITLWTREWAPHAAQVFRWDSELYQHFAIPDPAGRPLTTPPPPETPKEPCPFTTSRWGRDMNRKVPGIKWYQMVTLRDDIVVDMLAYLARQGFRCPKGTKTSVLKLWMFMDLPTNMQRLKLLTRDDIFSDQDLLNIVIFMVKLSFRFNDPIYGPESTDLVELMLGQKSLYSLWQMLFGHNYRDCLSLVQCKIRYDLGFEWHLGSNQIPGLLDPTYLRPFAPPVLGVPADQIGRTHLEHWGQKGIIVPALLRPSQCVMAEAAHRELKFDELLMGLVTWGHVDQVTGRNLAPTEDEIWMRDSDFKNRAIDTSLEFTPFHCRKANWDQLDERARKNILLAQQVREERVYKWDLHRYDDPSLTQEENRQLNAEMRESNVLAAGVEVGELALRVDGDGNVLSRSAPLAATFTPGPLTARLQVARGFIADDGYDTDSTVDSLEAAMTVEDTSKLRYGWMPAEEDHIMHVPRTASAAARIPRTPSFGNIYDTDDEETEHGSNANGEPVDGDSALNEDEEVEYENIWDMWEEMEPKVFRIIFDDSDDEMADV</sequence>
<feature type="compositionally biased region" description="Basic and acidic residues" evidence="1">
    <location>
        <begin position="399"/>
        <end position="413"/>
    </location>
</feature>
<feature type="region of interest" description="Disordered" evidence="1">
    <location>
        <begin position="85"/>
        <end position="233"/>
    </location>
</feature>
<proteinExistence type="predicted"/>
<feature type="compositionally biased region" description="Low complexity" evidence="1">
    <location>
        <begin position="180"/>
        <end position="194"/>
    </location>
</feature>
<feature type="region of interest" description="Disordered" evidence="1">
    <location>
        <begin position="1"/>
        <end position="27"/>
    </location>
</feature>
<dbReference type="EMBL" id="JARVKM010000006">
    <property type="protein sequence ID" value="KAK9780424.1"/>
    <property type="molecule type" value="Genomic_DNA"/>
</dbReference>
<evidence type="ECO:0000313" key="2">
    <source>
        <dbReference type="EMBL" id="KAK9780424.1"/>
    </source>
</evidence>